<feature type="non-terminal residue" evidence="1">
    <location>
        <position position="62"/>
    </location>
</feature>
<keyword evidence="2" id="KW-1185">Reference proteome</keyword>
<dbReference type="PANTHER" id="PTHR31702:SF2">
    <property type="entry name" value="TESTIS-EXPRESSED PROTEIN 33"/>
    <property type="match status" value="1"/>
</dbReference>
<proteinExistence type="predicted"/>
<dbReference type="Proteomes" id="UP000574528">
    <property type="component" value="Unassembled WGS sequence"/>
</dbReference>
<dbReference type="AlphaFoldDB" id="A0A7K9CCU5"/>
<dbReference type="PANTHER" id="PTHR31702">
    <property type="entry name" value="TESTIS-EXPRESSED PROTEIN 33"/>
    <property type="match status" value="1"/>
</dbReference>
<dbReference type="OrthoDB" id="5977581at2759"/>
<name>A0A7K9CCU5_9PICI</name>
<gene>
    <name evidence="1" type="primary">Tex33</name>
    <name evidence="1" type="ORF">PSIHAE_R12447</name>
</gene>
<comment type="caution">
    <text evidence="1">The sequence shown here is derived from an EMBL/GenBank/DDBJ whole genome shotgun (WGS) entry which is preliminary data.</text>
</comment>
<reference evidence="1 2" key="1">
    <citation type="submission" date="2019-09" db="EMBL/GenBank/DDBJ databases">
        <title>Bird 10,000 Genomes (B10K) Project - Family phase.</title>
        <authorList>
            <person name="Zhang G."/>
        </authorList>
    </citation>
    <scope>NUCLEOTIDE SEQUENCE [LARGE SCALE GENOMIC DNA]</scope>
    <source>
        <strain evidence="1">B10K-DU-001-24</strain>
        <tissue evidence="1">Muscle</tissue>
    </source>
</reference>
<protein>
    <submittedName>
        <fullName evidence="1">TEX33 protein</fullName>
    </submittedName>
</protein>
<dbReference type="EMBL" id="VWZI01017916">
    <property type="protein sequence ID" value="NXG50441.1"/>
    <property type="molecule type" value="Genomic_DNA"/>
</dbReference>
<evidence type="ECO:0000313" key="2">
    <source>
        <dbReference type="Proteomes" id="UP000574528"/>
    </source>
</evidence>
<dbReference type="InterPro" id="IPR029234">
    <property type="entry name" value="CIMIP4"/>
</dbReference>
<feature type="non-terminal residue" evidence="1">
    <location>
        <position position="1"/>
    </location>
</feature>
<sequence length="62" mass="7109">LFAGGPLQSRSLMKDSYTPDIIQKATRDPKDWHGRRTDELGKWHKKNAANLNVQKALKEKYG</sequence>
<accession>A0A7K9CCU5</accession>
<dbReference type="Pfam" id="PF15400">
    <property type="entry name" value="TEX33"/>
    <property type="match status" value="1"/>
</dbReference>
<organism evidence="1 2">
    <name type="scientific">Psilopogon haemacephalus</name>
    <name type="common">coppersmith barbet</name>
    <dbReference type="NCBI Taxonomy" id="2585815"/>
    <lineage>
        <taxon>Eukaryota</taxon>
        <taxon>Metazoa</taxon>
        <taxon>Chordata</taxon>
        <taxon>Craniata</taxon>
        <taxon>Vertebrata</taxon>
        <taxon>Euteleostomi</taxon>
        <taxon>Archelosauria</taxon>
        <taxon>Archosauria</taxon>
        <taxon>Dinosauria</taxon>
        <taxon>Saurischia</taxon>
        <taxon>Theropoda</taxon>
        <taxon>Coelurosauria</taxon>
        <taxon>Aves</taxon>
        <taxon>Neognathae</taxon>
        <taxon>Neoaves</taxon>
        <taxon>Telluraves</taxon>
        <taxon>Coraciimorphae</taxon>
        <taxon>Piciformes</taxon>
        <taxon>Megalaimidae</taxon>
        <taxon>Psilopogon</taxon>
    </lineage>
</organism>
<evidence type="ECO:0000313" key="1">
    <source>
        <dbReference type="EMBL" id="NXG50441.1"/>
    </source>
</evidence>